<gene>
    <name evidence="1" type="ORF">SCUD_LOCUS17175</name>
</gene>
<reference evidence="3" key="1">
    <citation type="submission" date="2016-06" db="UniProtKB">
        <authorList>
            <consortium name="WormBaseParasite"/>
        </authorList>
    </citation>
    <scope>IDENTIFICATION</scope>
</reference>
<accession>A0A183KQ41</accession>
<dbReference type="WBParaSite" id="SCUD_0001717801-mRNA-1">
    <property type="protein sequence ID" value="SCUD_0001717801-mRNA-1"/>
    <property type="gene ID" value="SCUD_0001717801"/>
</dbReference>
<evidence type="ECO:0000313" key="3">
    <source>
        <dbReference type="WBParaSite" id="SCUD_0001717801-mRNA-1"/>
    </source>
</evidence>
<name>A0A183KQ41_9TREM</name>
<evidence type="ECO:0000313" key="2">
    <source>
        <dbReference type="Proteomes" id="UP000279833"/>
    </source>
</evidence>
<dbReference type="PANTHER" id="PTHR47027">
    <property type="entry name" value="REVERSE TRANSCRIPTASE DOMAIN-CONTAINING PROTEIN"/>
    <property type="match status" value="1"/>
</dbReference>
<dbReference type="EMBL" id="UZAK01039463">
    <property type="protein sequence ID" value="VDP63009.1"/>
    <property type="molecule type" value="Genomic_DNA"/>
</dbReference>
<evidence type="ECO:0000313" key="1">
    <source>
        <dbReference type="EMBL" id="VDP63009.1"/>
    </source>
</evidence>
<sequence length="218" mass="24903">MKDSLDTRLRDQQAGFCEDLSCIEQIVTRFIYLRISSQSYGTPTTDYTVSRACGNPTDASTVKTTVRQGCLLLLVLFLLMVDQIMKTSTHQEKRGIQLTRWMQLKYWDFPNDLAETSAAVGLKIHKEKHKVPKDNTVSISQITLDREALEEVETFMYLGSISDDEGGFDGDTKTQIYEVRATYLQLKNIQNSKQVSDGVKSEFSIQYYCTVLKREKLL</sequence>
<dbReference type="AlphaFoldDB" id="A0A183KQ41"/>
<protein>
    <submittedName>
        <fullName evidence="3">FERM domain-containing protein</fullName>
    </submittedName>
</protein>
<dbReference type="Proteomes" id="UP000279833">
    <property type="component" value="Unassembled WGS sequence"/>
</dbReference>
<organism evidence="3">
    <name type="scientific">Schistosoma curassoni</name>
    <dbReference type="NCBI Taxonomy" id="6186"/>
    <lineage>
        <taxon>Eukaryota</taxon>
        <taxon>Metazoa</taxon>
        <taxon>Spiralia</taxon>
        <taxon>Lophotrochozoa</taxon>
        <taxon>Platyhelminthes</taxon>
        <taxon>Trematoda</taxon>
        <taxon>Digenea</taxon>
        <taxon>Strigeidida</taxon>
        <taxon>Schistosomatoidea</taxon>
        <taxon>Schistosomatidae</taxon>
        <taxon>Schistosoma</taxon>
    </lineage>
</organism>
<reference evidence="1 2" key="2">
    <citation type="submission" date="2018-11" db="EMBL/GenBank/DDBJ databases">
        <authorList>
            <consortium name="Pathogen Informatics"/>
        </authorList>
    </citation>
    <scope>NUCLEOTIDE SEQUENCE [LARGE SCALE GENOMIC DNA]</scope>
    <source>
        <strain evidence="1">Dakar</strain>
        <strain evidence="2">Dakar, Senegal</strain>
    </source>
</reference>
<proteinExistence type="predicted"/>
<keyword evidence="2" id="KW-1185">Reference proteome</keyword>
<dbReference type="STRING" id="6186.A0A183KQ41"/>
<dbReference type="PANTHER" id="PTHR47027:SF25">
    <property type="entry name" value="REVERSE TRANSCRIPTASE DOMAIN-CONTAINING PROTEIN"/>
    <property type="match status" value="1"/>
</dbReference>